<dbReference type="InterPro" id="IPR050524">
    <property type="entry name" value="APC_YAT"/>
</dbReference>
<proteinExistence type="predicted"/>
<dbReference type="GO" id="GO:0016020">
    <property type="term" value="C:membrane"/>
    <property type="evidence" value="ECO:0007669"/>
    <property type="project" value="UniProtKB-SubCell"/>
</dbReference>
<evidence type="ECO:0000259" key="8">
    <source>
        <dbReference type="Pfam" id="PF00324"/>
    </source>
</evidence>
<dbReference type="EMBL" id="HE612856">
    <property type="protein sequence ID" value="CCE61544.1"/>
    <property type="molecule type" value="Genomic_DNA"/>
</dbReference>
<protein>
    <recommendedName>
        <fullName evidence="8">Amino acid permease/ SLC12A domain-containing protein</fullName>
    </recommendedName>
</protein>
<evidence type="ECO:0000256" key="1">
    <source>
        <dbReference type="ARBA" id="ARBA00004141"/>
    </source>
</evidence>
<keyword evidence="6 7" id="KW-0472">Membrane</keyword>
<evidence type="ECO:0000256" key="5">
    <source>
        <dbReference type="ARBA" id="ARBA00022989"/>
    </source>
</evidence>
<feature type="domain" description="Amino acid permease/ SLC12A" evidence="8">
    <location>
        <begin position="2"/>
        <end position="36"/>
    </location>
</feature>
<evidence type="ECO:0000256" key="6">
    <source>
        <dbReference type="ARBA" id="ARBA00023136"/>
    </source>
</evidence>
<accession>G8BNR6</accession>
<keyword evidence="4" id="KW-0029">Amino-acid transport</keyword>
<dbReference type="PANTHER" id="PTHR43341">
    <property type="entry name" value="AMINO ACID PERMEASE"/>
    <property type="match status" value="1"/>
</dbReference>
<evidence type="ECO:0000256" key="7">
    <source>
        <dbReference type="SAM" id="Phobius"/>
    </source>
</evidence>
<dbReference type="HOGENOM" id="CLU_2224964_0_0_1"/>
<name>G8BNR6_TETPH</name>
<evidence type="ECO:0000256" key="2">
    <source>
        <dbReference type="ARBA" id="ARBA00022448"/>
    </source>
</evidence>
<evidence type="ECO:0000313" key="9">
    <source>
        <dbReference type="EMBL" id="CCE61544.1"/>
    </source>
</evidence>
<keyword evidence="5 7" id="KW-1133">Transmembrane helix</keyword>
<dbReference type="Proteomes" id="UP000005666">
    <property type="component" value="Chromosome 1"/>
</dbReference>
<evidence type="ECO:0000256" key="4">
    <source>
        <dbReference type="ARBA" id="ARBA00022970"/>
    </source>
</evidence>
<keyword evidence="2" id="KW-0813">Transport</keyword>
<dbReference type="GeneID" id="11532796"/>
<reference evidence="9 10" key="1">
    <citation type="journal article" date="2011" name="Proc. Natl. Acad. Sci. U.S.A.">
        <title>Evolutionary erosion of yeast sex chromosomes by mating-type switching accidents.</title>
        <authorList>
            <person name="Gordon J.L."/>
            <person name="Armisen D."/>
            <person name="Proux-Wera E."/>
            <person name="Oheigeartaigh S.S."/>
            <person name="Byrne K.P."/>
            <person name="Wolfe K.H."/>
        </authorList>
    </citation>
    <scope>NUCLEOTIDE SEQUENCE [LARGE SCALE GENOMIC DNA]</scope>
    <source>
        <strain evidence="10">ATCC 24235 / CBS 4417 / NBRC 1672 / NRRL Y-8282 / UCD 70-5</strain>
    </source>
</reference>
<dbReference type="Pfam" id="PF00324">
    <property type="entry name" value="AA_permease"/>
    <property type="match status" value="1"/>
</dbReference>
<dbReference type="InterPro" id="IPR004841">
    <property type="entry name" value="AA-permease/SLC12A_dom"/>
</dbReference>
<evidence type="ECO:0000313" key="10">
    <source>
        <dbReference type="Proteomes" id="UP000005666"/>
    </source>
</evidence>
<dbReference type="GO" id="GO:0015171">
    <property type="term" value="F:amino acid transmembrane transporter activity"/>
    <property type="evidence" value="ECO:0007669"/>
    <property type="project" value="TreeGrafter"/>
</dbReference>
<dbReference type="PANTHER" id="PTHR43341:SF1">
    <property type="entry name" value="GENERAL AMINO-ACID PERMEASE GAP1"/>
    <property type="match status" value="1"/>
</dbReference>
<keyword evidence="10" id="KW-1185">Reference proteome</keyword>
<keyword evidence="3 7" id="KW-0812">Transmembrane</keyword>
<feature type="transmembrane region" description="Helical" evidence="7">
    <location>
        <begin position="20"/>
        <end position="47"/>
    </location>
</feature>
<dbReference type="KEGG" id="tpf:TPHA_0A04703"/>
<dbReference type="AlphaFoldDB" id="G8BNR6"/>
<sequence length="106" mass="11969">MTRFVDPSFAFAVNLNYLILWIVSLPLELVVASIIMLVLIVSSWVSLFPVGEPSADTEAFFEGYLSVTILIACHIGSKNWQLLIPLKDFDLNLGRKERTQKNLDKN</sequence>
<gene>
    <name evidence="9" type="primary">TPHA0A04703</name>
    <name evidence="9" type="ordered locus">TPHA_0A04703</name>
</gene>
<dbReference type="RefSeq" id="XP_003683978.1">
    <property type="nucleotide sequence ID" value="XM_003683930.1"/>
</dbReference>
<organism evidence="9 10">
    <name type="scientific">Tetrapisispora phaffii (strain ATCC 24235 / CBS 4417 / NBRC 1672 / NRRL Y-8282 / UCD 70-5)</name>
    <name type="common">Yeast</name>
    <name type="synonym">Fabospora phaffii</name>
    <dbReference type="NCBI Taxonomy" id="1071381"/>
    <lineage>
        <taxon>Eukaryota</taxon>
        <taxon>Fungi</taxon>
        <taxon>Dikarya</taxon>
        <taxon>Ascomycota</taxon>
        <taxon>Saccharomycotina</taxon>
        <taxon>Saccharomycetes</taxon>
        <taxon>Saccharomycetales</taxon>
        <taxon>Saccharomycetaceae</taxon>
        <taxon>Tetrapisispora</taxon>
    </lineage>
</organism>
<dbReference type="eggNOG" id="KOG1286">
    <property type="taxonomic scope" value="Eukaryota"/>
</dbReference>
<evidence type="ECO:0000256" key="3">
    <source>
        <dbReference type="ARBA" id="ARBA00022692"/>
    </source>
</evidence>
<comment type="subcellular location">
    <subcellularLocation>
        <location evidence="1">Membrane</location>
        <topology evidence="1">Multi-pass membrane protein</topology>
    </subcellularLocation>
</comment>